<dbReference type="PANTHER" id="PTHR13135">
    <property type="entry name" value="CYTOSOLIC RESINIFERATOXIN BINDING PROTEIN RBP-26"/>
    <property type="match status" value="1"/>
</dbReference>
<evidence type="ECO:0000256" key="9">
    <source>
        <dbReference type="ARBA" id="ARBA00023242"/>
    </source>
</evidence>
<evidence type="ECO:0000256" key="7">
    <source>
        <dbReference type="ARBA" id="ARBA00022884"/>
    </source>
</evidence>
<keyword evidence="6" id="KW-0963">Cytoplasm</keyword>
<keyword evidence="11" id="KW-0175">Coiled coil</keyword>
<evidence type="ECO:0000259" key="12">
    <source>
        <dbReference type="Pfam" id="PF10258"/>
    </source>
</evidence>
<evidence type="ECO:0000256" key="8">
    <source>
        <dbReference type="ARBA" id="ARBA00022927"/>
    </source>
</evidence>
<proteinExistence type="inferred from homology"/>
<dbReference type="InterPro" id="IPR039047">
    <property type="entry name" value="PHAX"/>
</dbReference>
<evidence type="ECO:0000256" key="11">
    <source>
        <dbReference type="SAM" id="Coils"/>
    </source>
</evidence>
<organism evidence="13">
    <name type="scientific">Melanaphis sacchari</name>
    <dbReference type="NCBI Taxonomy" id="742174"/>
    <lineage>
        <taxon>Eukaryota</taxon>
        <taxon>Metazoa</taxon>
        <taxon>Ecdysozoa</taxon>
        <taxon>Arthropoda</taxon>
        <taxon>Hexapoda</taxon>
        <taxon>Insecta</taxon>
        <taxon>Pterygota</taxon>
        <taxon>Neoptera</taxon>
        <taxon>Paraneoptera</taxon>
        <taxon>Hemiptera</taxon>
        <taxon>Sternorrhyncha</taxon>
        <taxon>Aphidomorpha</taxon>
        <taxon>Aphidoidea</taxon>
        <taxon>Aphididae</taxon>
        <taxon>Aphidini</taxon>
        <taxon>Melanaphis</taxon>
    </lineage>
</organism>
<sequence>MDLRSPVLNSDNESISDVLELDTDYDFDKIEEEPTTTTINHKMGSVWRDIVVGDQMEGCLTRLEVTTKAAVYTDVDDPNYEYKNSELKRKRSFSSTKSNKKTENILESGEYDLDSDHVVKKRYSHGNGDFKKCNYKYGNTKGFVEKRTNSDNTSKCRILPDICNFEEKTNDQFLDELCINLHEHNKILMLSVVSKIDRTIILDKYKKTCLIEANGGQMIKNGNRRRTSGGIFFNLIKEDKSIPNSAKKDLFSCPQNEAIKKKKKREKMKRKKEKLKKLIIQDNKKADILKTLNEELETLSSNCTIENEELSD</sequence>
<dbReference type="EMBL" id="GFXV01007984">
    <property type="protein sequence ID" value="MBW19789.1"/>
    <property type="molecule type" value="Transcribed_RNA"/>
</dbReference>
<comment type="similarity">
    <text evidence="3">Belongs to the PHAX family.</text>
</comment>
<keyword evidence="8" id="KW-0653">Protein transport</keyword>
<dbReference type="AlphaFoldDB" id="A0A2H8U0T5"/>
<reference evidence="13" key="1">
    <citation type="submission" date="2017-10" db="EMBL/GenBank/DDBJ databases">
        <title>Transcriptome Assembly of Sugarcane Aphid Adults.</title>
        <authorList>
            <person name="Scully E.D."/>
            <person name="Palmer N.A."/>
            <person name="Geib S.M."/>
            <person name="Sarath G."/>
            <person name="Sattler S.E."/>
        </authorList>
    </citation>
    <scope>NUCLEOTIDE SEQUENCE</scope>
    <source>
        <tissue evidence="13">Whole body</tissue>
    </source>
</reference>
<keyword evidence="9" id="KW-0539">Nucleus</keyword>
<dbReference type="GO" id="GO:0006408">
    <property type="term" value="P:snRNA export from nucleus"/>
    <property type="evidence" value="ECO:0007669"/>
    <property type="project" value="InterPro"/>
</dbReference>
<evidence type="ECO:0000313" key="13">
    <source>
        <dbReference type="EMBL" id="MBW19789.1"/>
    </source>
</evidence>
<dbReference type="GO" id="GO:0005737">
    <property type="term" value="C:cytoplasm"/>
    <property type="evidence" value="ECO:0007669"/>
    <property type="project" value="UniProtKB-SubCell"/>
</dbReference>
<evidence type="ECO:0000256" key="10">
    <source>
        <dbReference type="ARBA" id="ARBA00030834"/>
    </source>
</evidence>
<name>A0A2H8U0T5_9HEMI</name>
<feature type="coiled-coil region" evidence="11">
    <location>
        <begin position="258"/>
        <end position="309"/>
    </location>
</feature>
<dbReference type="Pfam" id="PF10258">
    <property type="entry name" value="PHAX_RNA-bd"/>
    <property type="match status" value="1"/>
</dbReference>
<protein>
    <recommendedName>
        <fullName evidence="4">Phosphorylated adapter RNA export protein</fullName>
    </recommendedName>
    <alternativeName>
        <fullName evidence="10">RNA U small nuclear RNA export adapter protein</fullName>
    </alternativeName>
</protein>
<comment type="subcellular location">
    <subcellularLocation>
        <location evidence="2">Cytoplasm</location>
    </subcellularLocation>
    <subcellularLocation>
        <location evidence="1">Nucleus</location>
    </subcellularLocation>
</comment>
<evidence type="ECO:0000256" key="5">
    <source>
        <dbReference type="ARBA" id="ARBA00022448"/>
    </source>
</evidence>
<dbReference type="PANTHER" id="PTHR13135:SF0">
    <property type="entry name" value="PHOSPHORYLATED ADAPTER RNA EXPORT PROTEIN"/>
    <property type="match status" value="1"/>
</dbReference>
<evidence type="ECO:0000256" key="6">
    <source>
        <dbReference type="ARBA" id="ARBA00022490"/>
    </source>
</evidence>
<keyword evidence="7" id="KW-0694">RNA-binding</keyword>
<dbReference type="GO" id="GO:0015031">
    <property type="term" value="P:protein transport"/>
    <property type="evidence" value="ECO:0007669"/>
    <property type="project" value="UniProtKB-KW"/>
</dbReference>
<evidence type="ECO:0000256" key="2">
    <source>
        <dbReference type="ARBA" id="ARBA00004496"/>
    </source>
</evidence>
<dbReference type="InterPro" id="IPR019385">
    <property type="entry name" value="PHAX_RNA-binding_domain"/>
</dbReference>
<dbReference type="Gene3D" id="1.10.10.1440">
    <property type="entry name" value="PHAX RNA-binding domain"/>
    <property type="match status" value="1"/>
</dbReference>
<dbReference type="GO" id="GO:0003723">
    <property type="term" value="F:RNA binding"/>
    <property type="evidence" value="ECO:0007669"/>
    <property type="project" value="UniProtKB-KW"/>
</dbReference>
<feature type="domain" description="Phosphorylated adapter RNA export protein RNA-binding" evidence="12">
    <location>
        <begin position="174"/>
        <end position="252"/>
    </location>
</feature>
<evidence type="ECO:0000256" key="4">
    <source>
        <dbReference type="ARBA" id="ARBA00016856"/>
    </source>
</evidence>
<accession>A0A2H8U0T5</accession>
<evidence type="ECO:0000256" key="1">
    <source>
        <dbReference type="ARBA" id="ARBA00004123"/>
    </source>
</evidence>
<dbReference type="GO" id="GO:0005634">
    <property type="term" value="C:nucleus"/>
    <property type="evidence" value="ECO:0007669"/>
    <property type="project" value="UniProtKB-SubCell"/>
</dbReference>
<dbReference type="OrthoDB" id="20573at2759"/>
<dbReference type="InterPro" id="IPR038092">
    <property type="entry name" value="PHAX_RNA-binding_sf"/>
</dbReference>
<keyword evidence="5" id="KW-0813">Transport</keyword>
<evidence type="ECO:0000256" key="3">
    <source>
        <dbReference type="ARBA" id="ARBA00006094"/>
    </source>
</evidence>
<gene>
    <name evidence="13" type="primary">Phax_1</name>
</gene>